<protein>
    <submittedName>
        <fullName evidence="1">YkgJ family cysteine cluster protein</fullName>
    </submittedName>
</protein>
<dbReference type="Pfam" id="PF03692">
    <property type="entry name" value="CxxCxxCC"/>
    <property type="match status" value="1"/>
</dbReference>
<evidence type="ECO:0000313" key="2">
    <source>
        <dbReference type="Proteomes" id="UP000261284"/>
    </source>
</evidence>
<dbReference type="Proteomes" id="UP000261284">
    <property type="component" value="Unassembled WGS sequence"/>
</dbReference>
<dbReference type="InterPro" id="IPR005358">
    <property type="entry name" value="Puta_zinc/iron-chelating_dom"/>
</dbReference>
<dbReference type="AlphaFoldDB" id="A0A3E1NGI1"/>
<reference evidence="1 2" key="1">
    <citation type="submission" date="2018-08" db="EMBL/GenBank/DDBJ databases">
        <title>Chitinophagaceae sp. K23C18032701, a novel bacterium isolated from forest soil.</title>
        <authorList>
            <person name="Wang C."/>
        </authorList>
    </citation>
    <scope>NUCLEOTIDE SEQUENCE [LARGE SCALE GENOMIC DNA]</scope>
    <source>
        <strain evidence="1 2">K23C18032701</strain>
    </source>
</reference>
<name>A0A3E1NGI1_9BACT</name>
<dbReference type="EMBL" id="QTJU01000006">
    <property type="protein sequence ID" value="RFM27073.1"/>
    <property type="molecule type" value="Genomic_DNA"/>
</dbReference>
<keyword evidence="2" id="KW-1185">Reference proteome</keyword>
<sequence>MYPIGVQAAIPVNRIFSGVAVSFVYLAPLNTITTQLDFIAREAEEKEAENAAFKDFVRALPSDEVDTLVLRLSNEVSPQIDCTTCGNCCRSLMVNITAPEVKALAAHLQTTEEDVKERYVECSSSGEIMVLNSIPCHFLKGNSCSIYEHRFTECREFPSFHQPHFQGRLFATFMHYGRCPIIYNVMEQMKQELGFFK</sequence>
<evidence type="ECO:0000313" key="1">
    <source>
        <dbReference type="EMBL" id="RFM27073.1"/>
    </source>
</evidence>
<proteinExistence type="predicted"/>
<comment type="caution">
    <text evidence="1">The sequence shown here is derived from an EMBL/GenBank/DDBJ whole genome shotgun (WGS) entry which is preliminary data.</text>
</comment>
<organism evidence="1 2">
    <name type="scientific">Deminuibacter soli</name>
    <dbReference type="NCBI Taxonomy" id="2291815"/>
    <lineage>
        <taxon>Bacteria</taxon>
        <taxon>Pseudomonadati</taxon>
        <taxon>Bacteroidota</taxon>
        <taxon>Chitinophagia</taxon>
        <taxon>Chitinophagales</taxon>
        <taxon>Chitinophagaceae</taxon>
        <taxon>Deminuibacter</taxon>
    </lineage>
</organism>
<gene>
    <name evidence="1" type="ORF">DXN05_16530</name>
</gene>
<accession>A0A3E1NGI1</accession>